<evidence type="ECO:0000259" key="10">
    <source>
        <dbReference type="PROSITE" id="PS50994"/>
    </source>
</evidence>
<dbReference type="InterPro" id="IPR043128">
    <property type="entry name" value="Rev_trsase/Diguanyl_cyclase"/>
</dbReference>
<dbReference type="InterPro" id="IPR012337">
    <property type="entry name" value="RNaseH-like_sf"/>
</dbReference>
<dbReference type="Pfam" id="PF17917">
    <property type="entry name" value="RT_RNaseH"/>
    <property type="match status" value="1"/>
</dbReference>
<name>A0ABM1YAL1_AEDAL</name>
<dbReference type="Pfam" id="PF00665">
    <property type="entry name" value="rve"/>
    <property type="match status" value="1"/>
</dbReference>
<dbReference type="RefSeq" id="XP_062710596.1">
    <property type="nucleotide sequence ID" value="XM_062854612.1"/>
</dbReference>
<dbReference type="InterPro" id="IPR043502">
    <property type="entry name" value="DNA/RNA_pol_sf"/>
</dbReference>
<dbReference type="Pfam" id="PF00078">
    <property type="entry name" value="RVT_1"/>
    <property type="match status" value="1"/>
</dbReference>
<dbReference type="Gene3D" id="3.30.70.270">
    <property type="match status" value="2"/>
</dbReference>
<dbReference type="EnsemblMetazoa" id="AALFPA23_007369.R9768">
    <property type="protein sequence ID" value="AALFPA23_007369.P9768"/>
    <property type="gene ID" value="AALFPA23_007369"/>
</dbReference>
<feature type="region of interest" description="Disordered" evidence="8">
    <location>
        <begin position="1388"/>
        <end position="1421"/>
    </location>
</feature>
<dbReference type="Gene3D" id="1.10.340.70">
    <property type="match status" value="1"/>
</dbReference>
<keyword evidence="3" id="KW-0548">Nucleotidyltransferase</keyword>
<sequence length="1434" mass="162801">MPEGDNAVPGIQQVILQMAQLLQQMAQQQQQALPQVQSQEQILESLSSNITEFAFDEENGVTFGRWFDRYQDLFENDARQLEDAAKVRLLLRKLDTPSHSRYINYILPKLPKDVTFEDTVKILKKIFGNQVSTFRKRFQCLQLVKSESEDIISYGGHVNRACEDFQFQNLTLDHFKCLMFVSGLKASKYADVRARLLSILEHEKPEAPATLQSLIDEYQRLINLKEDTSIIEQQSSSKSAVHAIRDRKGAASQNNFSKQESKKPKTPCWQCGQMHFVKECVFNNHLCRDCNRVGHKEGYCSCSKKSANPAKTTQSQSTINKKRKKGKSSVEAKGVFVVNHIEHRESKRKFVTVAINGVPVPLQLDSASGISIVSETVWKQLGKPAINPSSSQASNASGDPLSLVGEFECEVSIKGETKRGRCFVTSVRDLNLMGIEWIDLFNFWSIPFDSICNQIVMPSKREIDREIQQLKLKHKEVFNETLGLCNRTKVQLHLKPGSKPVFCPKRPVPFHTVPLVDAELNRLQSLGIITPVDFSEWAAPIVAVKKPDGRVRICADYSTGLNNALEANNYPLPVPEEIFAQLAGCQVFSVIDLSDAYLQCEVTEDSKQLLTINTHRGLFRFNRLAPGVKSAPGAFQRMIESLIADLPEVRPFIDDIIIFSKDWKSHAESLNKLLQRLTDCGFHLKIQKCKFFQTEVRYLGHITDRNGIRPDPEKVETITSIPPPTNVSELRSYLGAVNYYGKFVRNIHELRHPLDQLLRKDVKWNWSADCQRSFEQFKEVLKSDLLLTHYNPKLPIVVAADASKTGIGAVIFHKFPNGSMKAIQHASRTLTPAEQAYGQPEKEALALVYGVTKFHKMLLGRRFTLQTDHKPLLSIFGSKKGIPVHTANRLQRWALIMLNYDFDIQYVSTNEFGCADMLSRLIDRSLRPEEDYIIAAVSLEEDMASILNTTIEAVPVSFPALRDATSKCEVLQQVKKYIVDGWPANPKQVAEAVLPYYNRRESLSIISECVMFKERVIVPEAFRRRLLHQFHQGHPGMVRMKTIARNYVYWPGLDGAIEDYVRRCSHCATAAKAPVKAKPEPWPTPEKPWTRIHIDYAGPVDGNYFLVVVDPFSRWPEIVLTKSMTAKATIKHLKQMFATFGIPETVVSDNGTQFTSFEFQKFCESLGIHHIRTAPYHPQSNGLAERFVDTVKRSVKKICSGGESLEDSLQTFLTVYRSTPTPDLGGQSPAERMLGRSMRTVAALLKPPERQQQSKKVERKGDATKHQDSPRCFKQGDTVYAQVHQGNSWSWIPGRIIERIGKVNYNVLLNRNSRLIRSHINQLRNRVEVEEQPSHQDSPLTVFLDEFGLRQMPTTESRSKVQIPAGVDVPMVPIDEVSSLPMPELVEPIPEQDELQNEPEPESEDEEPRANPETLERPRRLLRLPSKLQGYWLF</sequence>
<dbReference type="InterPro" id="IPR050951">
    <property type="entry name" value="Retrovirus_Pol_polyprotein"/>
</dbReference>
<dbReference type="Gene3D" id="3.10.10.10">
    <property type="entry name" value="HIV Type 1 Reverse Transcriptase, subunit A, domain 1"/>
    <property type="match status" value="1"/>
</dbReference>
<feature type="region of interest" description="Disordered" evidence="8">
    <location>
        <begin position="1245"/>
        <end position="1272"/>
    </location>
</feature>
<feature type="domain" description="Integrase catalytic" evidence="10">
    <location>
        <begin position="1084"/>
        <end position="1237"/>
    </location>
</feature>
<reference evidence="12" key="1">
    <citation type="journal article" date="2015" name="Proc. Natl. Acad. Sci. U.S.A.">
        <title>Genome sequence of the Asian Tiger mosquito, Aedes albopictus, reveals insights into its biology, genetics, and evolution.</title>
        <authorList>
            <person name="Chen X.G."/>
            <person name="Jiang X."/>
            <person name="Gu J."/>
            <person name="Xu M."/>
            <person name="Wu Y."/>
            <person name="Deng Y."/>
            <person name="Zhang C."/>
            <person name="Bonizzoni M."/>
            <person name="Dermauw W."/>
            <person name="Vontas J."/>
            <person name="Armbruster P."/>
            <person name="Huang X."/>
            <person name="Yang Y."/>
            <person name="Zhang H."/>
            <person name="He W."/>
            <person name="Peng H."/>
            <person name="Liu Y."/>
            <person name="Wu K."/>
            <person name="Chen J."/>
            <person name="Lirakis M."/>
            <person name="Topalis P."/>
            <person name="Van Leeuwen T."/>
            <person name="Hall A.B."/>
            <person name="Jiang X."/>
            <person name="Thorpe C."/>
            <person name="Mueller R.L."/>
            <person name="Sun C."/>
            <person name="Waterhouse R.M."/>
            <person name="Yan G."/>
            <person name="Tu Z.J."/>
            <person name="Fang X."/>
            <person name="James A.A."/>
        </authorList>
    </citation>
    <scope>NUCLEOTIDE SEQUENCE [LARGE SCALE GENOMIC DNA]</scope>
    <source>
        <strain evidence="12">Foshan</strain>
    </source>
</reference>
<reference evidence="11" key="2">
    <citation type="submission" date="2025-05" db="UniProtKB">
        <authorList>
            <consortium name="EnsemblMetazoa"/>
        </authorList>
    </citation>
    <scope>IDENTIFICATION</scope>
    <source>
        <strain evidence="11">Foshan</strain>
    </source>
</reference>
<dbReference type="PROSITE" id="PS50994">
    <property type="entry name" value="INTEGRASE"/>
    <property type="match status" value="1"/>
</dbReference>
<dbReference type="InterPro" id="IPR034128">
    <property type="entry name" value="K02A2.6-like"/>
</dbReference>
<dbReference type="EC" id="2.7.7.49" evidence="1"/>
<dbReference type="InterPro" id="IPR041373">
    <property type="entry name" value="RT_RNaseH"/>
</dbReference>
<dbReference type="InterPro" id="IPR001584">
    <property type="entry name" value="Integrase_cat-core"/>
</dbReference>
<evidence type="ECO:0000313" key="11">
    <source>
        <dbReference type="EnsemblMetazoa" id="AALFPA23_007369.P9768"/>
    </source>
</evidence>
<evidence type="ECO:0000256" key="2">
    <source>
        <dbReference type="ARBA" id="ARBA00022679"/>
    </source>
</evidence>
<dbReference type="CDD" id="cd09274">
    <property type="entry name" value="RNase_HI_RT_Ty3"/>
    <property type="match status" value="1"/>
</dbReference>
<evidence type="ECO:0000256" key="7">
    <source>
        <dbReference type="ARBA" id="ARBA00022918"/>
    </source>
</evidence>
<dbReference type="CDD" id="cd01647">
    <property type="entry name" value="RT_LTR"/>
    <property type="match status" value="1"/>
</dbReference>
<keyword evidence="2" id="KW-0808">Transferase</keyword>
<keyword evidence="12" id="KW-1185">Reference proteome</keyword>
<dbReference type="Pfam" id="PF17921">
    <property type="entry name" value="Integrase_H2C2"/>
    <property type="match status" value="1"/>
</dbReference>
<dbReference type="PANTHER" id="PTHR37984:SF5">
    <property type="entry name" value="PROTEIN NYNRIN-LIKE"/>
    <property type="match status" value="1"/>
</dbReference>
<keyword evidence="7" id="KW-0695">RNA-directed DNA polymerase</keyword>
<dbReference type="Pfam" id="PF23309">
    <property type="entry name" value="DUF7083"/>
    <property type="match status" value="1"/>
</dbReference>
<accession>A0ABM1YAL1</accession>
<keyword evidence="5" id="KW-0255">Endonuclease</keyword>
<dbReference type="Gene3D" id="2.40.70.10">
    <property type="entry name" value="Acid Proteases"/>
    <property type="match status" value="1"/>
</dbReference>
<evidence type="ECO:0000259" key="9">
    <source>
        <dbReference type="PROSITE" id="PS50878"/>
    </source>
</evidence>
<dbReference type="InterPro" id="IPR000477">
    <property type="entry name" value="RT_dom"/>
</dbReference>
<dbReference type="SUPFAM" id="SSF56672">
    <property type="entry name" value="DNA/RNA polymerases"/>
    <property type="match status" value="1"/>
</dbReference>
<feature type="compositionally biased region" description="Acidic residues" evidence="8">
    <location>
        <begin position="1390"/>
        <end position="1407"/>
    </location>
</feature>
<keyword evidence="6" id="KW-0378">Hydrolase</keyword>
<feature type="compositionally biased region" description="Basic and acidic residues" evidence="8">
    <location>
        <begin position="1408"/>
        <end position="1419"/>
    </location>
</feature>
<organism evidence="11 12">
    <name type="scientific">Aedes albopictus</name>
    <name type="common">Asian tiger mosquito</name>
    <name type="synonym">Stegomyia albopicta</name>
    <dbReference type="NCBI Taxonomy" id="7160"/>
    <lineage>
        <taxon>Eukaryota</taxon>
        <taxon>Metazoa</taxon>
        <taxon>Ecdysozoa</taxon>
        <taxon>Arthropoda</taxon>
        <taxon>Hexapoda</taxon>
        <taxon>Insecta</taxon>
        <taxon>Pterygota</taxon>
        <taxon>Neoptera</taxon>
        <taxon>Endopterygota</taxon>
        <taxon>Diptera</taxon>
        <taxon>Nematocera</taxon>
        <taxon>Culicoidea</taxon>
        <taxon>Culicidae</taxon>
        <taxon>Culicinae</taxon>
        <taxon>Aedini</taxon>
        <taxon>Aedes</taxon>
        <taxon>Stegomyia</taxon>
    </lineage>
</organism>
<dbReference type="CDD" id="cd05484">
    <property type="entry name" value="retropepsin_like_LTR_2"/>
    <property type="match status" value="1"/>
</dbReference>
<keyword evidence="4" id="KW-0540">Nuclease</keyword>
<feature type="domain" description="Reverse transcriptase" evidence="9">
    <location>
        <begin position="525"/>
        <end position="703"/>
    </location>
</feature>
<evidence type="ECO:0000256" key="4">
    <source>
        <dbReference type="ARBA" id="ARBA00022722"/>
    </source>
</evidence>
<feature type="region of interest" description="Disordered" evidence="8">
    <location>
        <begin position="233"/>
        <end position="264"/>
    </location>
</feature>
<dbReference type="PANTHER" id="PTHR37984">
    <property type="entry name" value="PROTEIN CBG26694"/>
    <property type="match status" value="1"/>
</dbReference>
<evidence type="ECO:0000256" key="1">
    <source>
        <dbReference type="ARBA" id="ARBA00012493"/>
    </source>
</evidence>
<dbReference type="GeneID" id="134288760"/>
<dbReference type="Gene3D" id="3.30.420.10">
    <property type="entry name" value="Ribonuclease H-like superfamily/Ribonuclease H"/>
    <property type="match status" value="1"/>
</dbReference>
<evidence type="ECO:0000256" key="6">
    <source>
        <dbReference type="ARBA" id="ARBA00022801"/>
    </source>
</evidence>
<dbReference type="SUPFAM" id="SSF50630">
    <property type="entry name" value="Acid proteases"/>
    <property type="match status" value="1"/>
</dbReference>
<evidence type="ECO:0000256" key="5">
    <source>
        <dbReference type="ARBA" id="ARBA00022759"/>
    </source>
</evidence>
<dbReference type="PROSITE" id="PS50878">
    <property type="entry name" value="RT_POL"/>
    <property type="match status" value="1"/>
</dbReference>
<dbReference type="SUPFAM" id="SSF53098">
    <property type="entry name" value="Ribonuclease H-like"/>
    <property type="match status" value="1"/>
</dbReference>
<dbReference type="InterPro" id="IPR055510">
    <property type="entry name" value="DUF7083"/>
</dbReference>
<protein>
    <recommendedName>
        <fullName evidence="1">RNA-directed DNA polymerase</fullName>
        <ecNumber evidence="1">2.7.7.49</ecNumber>
    </recommendedName>
</protein>
<dbReference type="InterPro" id="IPR036397">
    <property type="entry name" value="RNaseH_sf"/>
</dbReference>
<proteinExistence type="predicted"/>
<dbReference type="InterPro" id="IPR021109">
    <property type="entry name" value="Peptidase_aspartic_dom_sf"/>
</dbReference>
<evidence type="ECO:0000313" key="12">
    <source>
        <dbReference type="Proteomes" id="UP000069940"/>
    </source>
</evidence>
<dbReference type="InterPro" id="IPR041588">
    <property type="entry name" value="Integrase_H2C2"/>
</dbReference>
<evidence type="ECO:0000256" key="8">
    <source>
        <dbReference type="SAM" id="MobiDB-lite"/>
    </source>
</evidence>
<evidence type="ECO:0000256" key="3">
    <source>
        <dbReference type="ARBA" id="ARBA00022695"/>
    </source>
</evidence>
<feature type="compositionally biased region" description="Basic and acidic residues" evidence="8">
    <location>
        <begin position="1255"/>
        <end position="1271"/>
    </location>
</feature>
<dbReference type="Proteomes" id="UP000069940">
    <property type="component" value="Unassembled WGS sequence"/>
</dbReference>